<keyword evidence="3" id="KW-1185">Reference proteome</keyword>
<gene>
    <name evidence="2" type="primary">otsA</name>
    <name evidence="2" type="ORF">jaqu_07090</name>
</gene>
<dbReference type="AlphaFoldDB" id="A0A0D1EPC5"/>
<evidence type="ECO:0000313" key="2">
    <source>
        <dbReference type="EMBL" id="KIT17520.1"/>
    </source>
</evidence>
<dbReference type="Proteomes" id="UP000032232">
    <property type="component" value="Unassembled WGS sequence"/>
</dbReference>
<dbReference type="PATRIC" id="fig|935700.4.peg.747"/>
<reference evidence="2 3" key="1">
    <citation type="submission" date="2015-02" db="EMBL/GenBank/DDBJ databases">
        <title>Genome Sequence of Jannaschia aquimarina DSM28248, a member of the Roseobacter clade.</title>
        <authorList>
            <person name="Voget S."/>
            <person name="Daniel R."/>
        </authorList>
    </citation>
    <scope>NUCLEOTIDE SEQUENCE [LARGE SCALE GENOMIC DNA]</scope>
    <source>
        <strain evidence="2 3">GSW-M26</strain>
    </source>
</reference>
<organism evidence="2 3">
    <name type="scientific">Jannaschia aquimarina</name>
    <dbReference type="NCBI Taxonomy" id="935700"/>
    <lineage>
        <taxon>Bacteria</taxon>
        <taxon>Pseudomonadati</taxon>
        <taxon>Pseudomonadota</taxon>
        <taxon>Alphaproteobacteria</taxon>
        <taxon>Rhodobacterales</taxon>
        <taxon>Roseobacteraceae</taxon>
        <taxon>Jannaschia</taxon>
    </lineage>
</organism>
<dbReference type="Pfam" id="PF00982">
    <property type="entry name" value="Glyco_transf_20"/>
    <property type="match status" value="1"/>
</dbReference>
<comment type="caution">
    <text evidence="2">The sequence shown here is derived from an EMBL/GenBank/DDBJ whole genome shotgun (WGS) entry which is preliminary data.</text>
</comment>
<comment type="similarity">
    <text evidence="1">Belongs to the glycosyltransferase 20 family.</text>
</comment>
<evidence type="ECO:0000313" key="3">
    <source>
        <dbReference type="Proteomes" id="UP000032232"/>
    </source>
</evidence>
<dbReference type="EC" id="2.4.1.15" evidence="2"/>
<keyword evidence="2" id="KW-0328">Glycosyltransferase</keyword>
<dbReference type="EMBL" id="JYFE01000017">
    <property type="protein sequence ID" value="KIT17520.1"/>
    <property type="molecule type" value="Genomic_DNA"/>
</dbReference>
<dbReference type="GO" id="GO:0005992">
    <property type="term" value="P:trehalose biosynthetic process"/>
    <property type="evidence" value="ECO:0007669"/>
    <property type="project" value="InterPro"/>
</dbReference>
<keyword evidence="2" id="KW-0808">Transferase</keyword>
<proteinExistence type="inferred from homology"/>
<dbReference type="OrthoDB" id="9815690at2"/>
<protein>
    <submittedName>
        <fullName evidence="2">OtsA protein</fullName>
        <ecNumber evidence="2">2.4.1.15</ecNumber>
    </submittedName>
</protein>
<sequence length="473" mass="52389">MPDTDAADGRLIVLSNRLPKGGIPAGGLVFALHEALSDAGGIWIGAADPGTDVKSGLTRIDDGTQPYERHTFDLTEREHEGFYLGYSNAVLWPLFHHRSDLLHIREGDFASYAAVNARVARAIAGIVEPDDVIWIHDYHFLMVAHELRALGVQNRIGLFLHIPFPSQNEIMALPQVALLPGWIAAHDLFGVQTTRDVAAVNEVLKVDKRCQVLADGTWIRDSRLFQVRSFPIGIDADGFAEAARTATIPRLTLQKHAPLLIGVDRLDYSKGLVHRIEAFGAYLERRDPGSLAPTFLQIAPTSRGDVAAYQEIREELERAAGHINGIYAELDWTPVRYVNRHIDRDVIAGLYRRADVALVTPLADGMNLVAKEFVAAQDPEDPGVLILSHFAGAVEQLSAALLVNPFDQSSFADAIERALTMDLEERKERHAALRKNVFDEDIAWWTQCFLDRLNGAPRSFEGDLKSLRDELPA</sequence>
<dbReference type="PANTHER" id="PTHR10788:SF106">
    <property type="entry name" value="BCDNA.GH08860"/>
    <property type="match status" value="1"/>
</dbReference>
<dbReference type="CDD" id="cd03788">
    <property type="entry name" value="GT20_TPS"/>
    <property type="match status" value="1"/>
</dbReference>
<name>A0A0D1EPC5_9RHOB</name>
<dbReference type="PANTHER" id="PTHR10788">
    <property type="entry name" value="TREHALOSE-6-PHOSPHATE SYNTHASE"/>
    <property type="match status" value="1"/>
</dbReference>
<dbReference type="GO" id="GO:0003825">
    <property type="term" value="F:alpha,alpha-trehalose-phosphate synthase (UDP-forming) activity"/>
    <property type="evidence" value="ECO:0007669"/>
    <property type="project" value="UniProtKB-EC"/>
</dbReference>
<dbReference type="Gene3D" id="3.40.50.2000">
    <property type="entry name" value="Glycogen Phosphorylase B"/>
    <property type="match status" value="2"/>
</dbReference>
<dbReference type="STRING" id="935700.jaqu_07090"/>
<dbReference type="InterPro" id="IPR001830">
    <property type="entry name" value="Glyco_trans_20"/>
</dbReference>
<dbReference type="RefSeq" id="WP_043917558.1">
    <property type="nucleotide sequence ID" value="NZ_FZPF01000002.1"/>
</dbReference>
<dbReference type="SUPFAM" id="SSF53756">
    <property type="entry name" value="UDP-Glycosyltransferase/glycogen phosphorylase"/>
    <property type="match status" value="1"/>
</dbReference>
<evidence type="ECO:0000256" key="1">
    <source>
        <dbReference type="ARBA" id="ARBA00008799"/>
    </source>
</evidence>
<accession>A0A0D1EPC5</accession>